<organism evidence="2 3">
    <name type="scientific">Ophiobolus disseminans</name>
    <dbReference type="NCBI Taxonomy" id="1469910"/>
    <lineage>
        <taxon>Eukaryota</taxon>
        <taxon>Fungi</taxon>
        <taxon>Dikarya</taxon>
        <taxon>Ascomycota</taxon>
        <taxon>Pezizomycotina</taxon>
        <taxon>Dothideomycetes</taxon>
        <taxon>Pleosporomycetidae</taxon>
        <taxon>Pleosporales</taxon>
        <taxon>Pleosporineae</taxon>
        <taxon>Phaeosphaeriaceae</taxon>
        <taxon>Ophiobolus</taxon>
    </lineage>
</organism>
<sequence>MLSDEHGIGGTPFLWVFFIQFHTHFTLSLLYTTISPIQLHSPLLTSPVSMFRFQRNLLVSNGTDLFHLPQSFSTVLKHA</sequence>
<feature type="transmembrane region" description="Helical" evidence="1">
    <location>
        <begin position="12"/>
        <end position="31"/>
    </location>
</feature>
<keyword evidence="1" id="KW-0812">Transmembrane</keyword>
<protein>
    <submittedName>
        <fullName evidence="2">Uncharacterized protein</fullName>
    </submittedName>
</protein>
<proteinExistence type="predicted"/>
<evidence type="ECO:0000256" key="1">
    <source>
        <dbReference type="SAM" id="Phobius"/>
    </source>
</evidence>
<evidence type="ECO:0000313" key="3">
    <source>
        <dbReference type="Proteomes" id="UP000799424"/>
    </source>
</evidence>
<keyword evidence="3" id="KW-1185">Reference proteome</keyword>
<dbReference type="AlphaFoldDB" id="A0A6A6ZGW6"/>
<keyword evidence="1" id="KW-0472">Membrane</keyword>
<evidence type="ECO:0000313" key="2">
    <source>
        <dbReference type="EMBL" id="KAF2819437.1"/>
    </source>
</evidence>
<dbReference type="Proteomes" id="UP000799424">
    <property type="component" value="Unassembled WGS sequence"/>
</dbReference>
<name>A0A6A6ZGW6_9PLEO</name>
<accession>A0A6A6ZGW6</accession>
<reference evidence="2" key="1">
    <citation type="journal article" date="2020" name="Stud. Mycol.">
        <title>101 Dothideomycetes genomes: a test case for predicting lifestyles and emergence of pathogens.</title>
        <authorList>
            <person name="Haridas S."/>
            <person name="Albert R."/>
            <person name="Binder M."/>
            <person name="Bloem J."/>
            <person name="Labutti K."/>
            <person name="Salamov A."/>
            <person name="Andreopoulos B."/>
            <person name="Baker S."/>
            <person name="Barry K."/>
            <person name="Bills G."/>
            <person name="Bluhm B."/>
            <person name="Cannon C."/>
            <person name="Castanera R."/>
            <person name="Culley D."/>
            <person name="Daum C."/>
            <person name="Ezra D."/>
            <person name="Gonzalez J."/>
            <person name="Henrissat B."/>
            <person name="Kuo A."/>
            <person name="Liang C."/>
            <person name="Lipzen A."/>
            <person name="Lutzoni F."/>
            <person name="Magnuson J."/>
            <person name="Mondo S."/>
            <person name="Nolan M."/>
            <person name="Ohm R."/>
            <person name="Pangilinan J."/>
            <person name="Park H.-J."/>
            <person name="Ramirez L."/>
            <person name="Alfaro M."/>
            <person name="Sun H."/>
            <person name="Tritt A."/>
            <person name="Yoshinaga Y."/>
            <person name="Zwiers L.-H."/>
            <person name="Turgeon B."/>
            <person name="Goodwin S."/>
            <person name="Spatafora J."/>
            <person name="Crous P."/>
            <person name="Grigoriev I."/>
        </authorList>
    </citation>
    <scope>NUCLEOTIDE SEQUENCE</scope>
    <source>
        <strain evidence="2">CBS 113818</strain>
    </source>
</reference>
<dbReference type="EMBL" id="MU006245">
    <property type="protein sequence ID" value="KAF2819437.1"/>
    <property type="molecule type" value="Genomic_DNA"/>
</dbReference>
<keyword evidence="1" id="KW-1133">Transmembrane helix</keyword>
<gene>
    <name evidence="2" type="ORF">CC86DRAFT_146158</name>
</gene>